<dbReference type="PANTHER" id="PTHR47691">
    <property type="entry name" value="REGULATOR-RELATED"/>
    <property type="match status" value="1"/>
</dbReference>
<comment type="caution">
    <text evidence="2">The sequence shown here is derived from an EMBL/GenBank/DDBJ whole genome shotgun (WGS) entry which is preliminary data.</text>
</comment>
<dbReference type="OrthoDB" id="3755432at2"/>
<organism evidence="2 3">
    <name type="scientific">Nocardioides pocheonensis</name>
    <dbReference type="NCBI Taxonomy" id="661485"/>
    <lineage>
        <taxon>Bacteria</taxon>
        <taxon>Bacillati</taxon>
        <taxon>Actinomycetota</taxon>
        <taxon>Actinomycetes</taxon>
        <taxon>Propionibacteriales</taxon>
        <taxon>Nocardioidaceae</taxon>
        <taxon>Nocardioides</taxon>
    </lineage>
</organism>
<dbReference type="RefSeq" id="WP_123222602.1">
    <property type="nucleotide sequence ID" value="NZ_RJSF01000036.1"/>
</dbReference>
<dbReference type="Gene3D" id="1.10.10.10">
    <property type="entry name" value="Winged helix-like DNA-binding domain superfamily/Winged helix DNA-binding domain"/>
    <property type="match status" value="1"/>
</dbReference>
<evidence type="ECO:0000313" key="2">
    <source>
        <dbReference type="EMBL" id="RNM14890.1"/>
    </source>
</evidence>
<reference evidence="2 3" key="1">
    <citation type="submission" date="2018-11" db="EMBL/GenBank/DDBJ databases">
        <authorList>
            <person name="Li F."/>
        </authorList>
    </citation>
    <scope>NUCLEOTIDE SEQUENCE [LARGE SCALE GENOMIC DNA]</scope>
    <source>
        <strain evidence="2 3">Gsoil 818</strain>
    </source>
</reference>
<evidence type="ECO:0000259" key="1">
    <source>
        <dbReference type="PROSITE" id="PS50043"/>
    </source>
</evidence>
<dbReference type="GO" id="GO:0006355">
    <property type="term" value="P:regulation of DNA-templated transcription"/>
    <property type="evidence" value="ECO:0007669"/>
    <property type="project" value="InterPro"/>
</dbReference>
<dbReference type="InterPro" id="IPR000792">
    <property type="entry name" value="Tscrpt_reg_LuxR_C"/>
</dbReference>
<sequence>MSVSTIRRSRNLPADLTSFVGRERELPAVKRLLASYRLVTLTGPGGVGKTRVALRAADEVQWAFPDGVWFVELAGLHDPSLVPQTVADTLGIQGTAQNGPLESLVEFLRSRELLLVLDNCEHLVDACTALADSLLRTCPGLRILATSRQLLHVEGEQFFQVPPLPVPNAEQSGAPETLHKYAAVRLFAERAEAVRPGFALDPSNQVAVSEICRRLDGIPLALELAASRLRALSVHQLHERLDDRYALLTGGSPARLPRQQTLRALIQWSYDLCSPAEQQLWARLSVFGEGIALQAAEFVCSDDSIEAGEVFDLMASLVDKSIVATERLSDRVRYHLPETLREFGHELLSPEEEAALSRRLRDWCRDLVREATAAWFTGDQVELFTSLRLEHGNLRRAFGFCLSQPGEAAVGLEMASALRFYWLMTGSLNEGRQWIDRLLALHDRQDLTRVHALQVNGHLLTLLHEHDTAEALLDEARVLAGELGDPSGIAAVTQVRGLAALFRGEPDGAFTLLDQALQQHTALGDRAAAAYDGIQLALATVMLGDQLRALGLIEDSLRLCEPSGENWTTALALFALGVEACRNGDLVRSIEAGRKSIRLRLPLQDRRSIGLNFEALAWTAAASGEAVRAARLFGAAQAVQLSIGTSLHALGHLAELHELYEPVARTALGDEAFEWELAAGMGLEFEEAVDYALDERPQEPVAAARAQSDAAKAAGLTRREREVAELVGQGMSNKEIAARLVISPRTAEAHVEHILAKLGFTSRAQVAVWITQHRTGSD</sequence>
<feature type="domain" description="HTH luxR-type" evidence="1">
    <location>
        <begin position="709"/>
        <end position="774"/>
    </location>
</feature>
<name>A0A3N0GS41_9ACTN</name>
<dbReference type="PRINTS" id="PR00038">
    <property type="entry name" value="HTHLUXR"/>
</dbReference>
<dbReference type="Gene3D" id="1.25.40.10">
    <property type="entry name" value="Tetratricopeptide repeat domain"/>
    <property type="match status" value="1"/>
</dbReference>
<dbReference type="Gene3D" id="3.40.50.300">
    <property type="entry name" value="P-loop containing nucleotide triphosphate hydrolases"/>
    <property type="match status" value="1"/>
</dbReference>
<keyword evidence="3" id="KW-1185">Reference proteome</keyword>
<dbReference type="SUPFAM" id="SSF46894">
    <property type="entry name" value="C-terminal effector domain of the bipartite response regulators"/>
    <property type="match status" value="1"/>
</dbReference>
<dbReference type="Proteomes" id="UP000279994">
    <property type="component" value="Unassembled WGS sequence"/>
</dbReference>
<dbReference type="CDD" id="cd06170">
    <property type="entry name" value="LuxR_C_like"/>
    <property type="match status" value="1"/>
</dbReference>
<dbReference type="InterPro" id="IPR036388">
    <property type="entry name" value="WH-like_DNA-bd_sf"/>
</dbReference>
<dbReference type="InterPro" id="IPR027417">
    <property type="entry name" value="P-loop_NTPase"/>
</dbReference>
<accession>A0A3N0GS41</accession>
<dbReference type="Pfam" id="PF00196">
    <property type="entry name" value="GerE"/>
    <property type="match status" value="1"/>
</dbReference>
<dbReference type="SUPFAM" id="SSF52540">
    <property type="entry name" value="P-loop containing nucleoside triphosphate hydrolases"/>
    <property type="match status" value="1"/>
</dbReference>
<dbReference type="GO" id="GO:0003677">
    <property type="term" value="F:DNA binding"/>
    <property type="evidence" value="ECO:0007669"/>
    <property type="project" value="InterPro"/>
</dbReference>
<proteinExistence type="predicted"/>
<dbReference type="PROSITE" id="PS50043">
    <property type="entry name" value="HTH_LUXR_2"/>
    <property type="match status" value="1"/>
</dbReference>
<evidence type="ECO:0000313" key="3">
    <source>
        <dbReference type="Proteomes" id="UP000279994"/>
    </source>
</evidence>
<dbReference type="PANTHER" id="PTHR47691:SF3">
    <property type="entry name" value="HTH-TYPE TRANSCRIPTIONAL REGULATOR RV0890C-RELATED"/>
    <property type="match status" value="1"/>
</dbReference>
<dbReference type="PRINTS" id="PR00364">
    <property type="entry name" value="DISEASERSIST"/>
</dbReference>
<dbReference type="SMART" id="SM00421">
    <property type="entry name" value="HTH_LUXR"/>
    <property type="match status" value="1"/>
</dbReference>
<dbReference type="AlphaFoldDB" id="A0A3N0GS41"/>
<dbReference type="EMBL" id="RJSF01000036">
    <property type="protein sequence ID" value="RNM14890.1"/>
    <property type="molecule type" value="Genomic_DNA"/>
</dbReference>
<dbReference type="InterPro" id="IPR016032">
    <property type="entry name" value="Sig_transdc_resp-reg_C-effctor"/>
</dbReference>
<dbReference type="Pfam" id="PF13401">
    <property type="entry name" value="AAA_22"/>
    <property type="match status" value="1"/>
</dbReference>
<dbReference type="InterPro" id="IPR011990">
    <property type="entry name" value="TPR-like_helical_dom_sf"/>
</dbReference>
<dbReference type="GO" id="GO:0016887">
    <property type="term" value="F:ATP hydrolysis activity"/>
    <property type="evidence" value="ECO:0007669"/>
    <property type="project" value="InterPro"/>
</dbReference>
<protein>
    <submittedName>
        <fullName evidence="2">LuxR family transcriptional regulator</fullName>
    </submittedName>
</protein>
<dbReference type="SUPFAM" id="SSF48452">
    <property type="entry name" value="TPR-like"/>
    <property type="match status" value="1"/>
</dbReference>
<dbReference type="InterPro" id="IPR049945">
    <property type="entry name" value="AAA_22"/>
</dbReference>
<gene>
    <name evidence="2" type="ORF">EFL26_09190</name>
</gene>